<dbReference type="RefSeq" id="WP_147005615.1">
    <property type="nucleotide sequence ID" value="NZ_AP019846.1"/>
</dbReference>
<dbReference type="AlphaFoldDB" id="A0A510L6J8"/>
<proteinExistence type="predicted"/>
<organism evidence="2 3">
    <name type="scientific">Leptotrichia hongkongensis</name>
    <dbReference type="NCBI Taxonomy" id="554406"/>
    <lineage>
        <taxon>Bacteria</taxon>
        <taxon>Fusobacteriati</taxon>
        <taxon>Fusobacteriota</taxon>
        <taxon>Fusobacteriia</taxon>
        <taxon>Fusobacteriales</taxon>
        <taxon>Leptotrichiaceae</taxon>
        <taxon>Leptotrichia</taxon>
    </lineage>
</organism>
<feature type="transmembrane region" description="Helical" evidence="1">
    <location>
        <begin position="12"/>
        <end position="28"/>
    </location>
</feature>
<dbReference type="KEGG" id="lhg:JMUB5056_1176"/>
<dbReference type="Proteomes" id="UP000321561">
    <property type="component" value="Chromosome"/>
</dbReference>
<keyword evidence="1" id="KW-0472">Membrane</keyword>
<protein>
    <submittedName>
        <fullName evidence="2">Uncharacterized protein</fullName>
    </submittedName>
</protein>
<evidence type="ECO:0000256" key="1">
    <source>
        <dbReference type="SAM" id="Phobius"/>
    </source>
</evidence>
<feature type="transmembrane region" description="Helical" evidence="1">
    <location>
        <begin position="40"/>
        <end position="71"/>
    </location>
</feature>
<keyword evidence="1" id="KW-1133">Transmembrane helix</keyword>
<gene>
    <name evidence="2" type="ORF">JMUB5056_1176</name>
</gene>
<evidence type="ECO:0000313" key="3">
    <source>
        <dbReference type="Proteomes" id="UP000321561"/>
    </source>
</evidence>
<name>A0A510L6J8_9FUSO</name>
<evidence type="ECO:0000313" key="2">
    <source>
        <dbReference type="EMBL" id="BBM59592.1"/>
    </source>
</evidence>
<keyword evidence="1" id="KW-0812">Transmembrane</keyword>
<dbReference type="OrthoDB" id="9948033at2"/>
<sequence length="133" mass="15936">MDKQLTATEKFSWLLISLLPELSIIVYLKLKMQDEIFSNVITGLIIFVVITIFNILIYIVLKVALMTYSYLKLKKIKEEIPDEVKQKDVRNIFLIKILLMNIVLFFIYNIYRIFEYKCFVINKLKRKENMQCL</sequence>
<accession>A0A510L6J8</accession>
<dbReference type="EMBL" id="AP019846">
    <property type="protein sequence ID" value="BBM59592.1"/>
    <property type="molecule type" value="Genomic_DNA"/>
</dbReference>
<feature type="transmembrane region" description="Helical" evidence="1">
    <location>
        <begin position="92"/>
        <end position="111"/>
    </location>
</feature>
<reference evidence="2 3" key="1">
    <citation type="submission" date="2019-07" db="EMBL/GenBank/DDBJ databases">
        <title>Complete Genome Sequence of Leptotrichia hongkongensis Strain JMUB5056.</title>
        <authorList>
            <person name="Watanabe S."/>
            <person name="Cui L."/>
        </authorList>
    </citation>
    <scope>NUCLEOTIDE SEQUENCE [LARGE SCALE GENOMIC DNA]</scope>
    <source>
        <strain evidence="2 3">JMUB5056</strain>
    </source>
</reference>